<feature type="signal peptide" evidence="1">
    <location>
        <begin position="1"/>
        <end position="20"/>
    </location>
</feature>
<protein>
    <recommendedName>
        <fullName evidence="4">Lipoprotein</fullName>
    </recommendedName>
</protein>
<evidence type="ECO:0000256" key="1">
    <source>
        <dbReference type="SAM" id="SignalP"/>
    </source>
</evidence>
<keyword evidence="1" id="KW-0732">Signal</keyword>
<dbReference type="RefSeq" id="WP_125096185.1">
    <property type="nucleotide sequence ID" value="NZ_RRUE01000002.1"/>
</dbReference>
<feature type="chain" id="PRO_5019164142" description="Lipoprotein" evidence="1">
    <location>
        <begin position="21"/>
        <end position="450"/>
    </location>
</feature>
<dbReference type="OrthoDB" id="9763453at2"/>
<reference evidence="2 3" key="1">
    <citation type="submission" date="2018-11" db="EMBL/GenBank/DDBJ databases">
        <title>Genome sequencing of Lautropia sp. KCOM 2505 (= ChDC F240).</title>
        <authorList>
            <person name="Kook J.-K."/>
            <person name="Park S.-N."/>
            <person name="Lim Y.K."/>
        </authorList>
    </citation>
    <scope>NUCLEOTIDE SEQUENCE [LARGE SCALE GENOMIC DNA]</scope>
    <source>
        <strain evidence="2 3">KCOM 2505</strain>
    </source>
</reference>
<dbReference type="AlphaFoldDB" id="A0A426FMS6"/>
<dbReference type="EMBL" id="RRUE01000002">
    <property type="protein sequence ID" value="RRN43986.1"/>
    <property type="molecule type" value="Genomic_DNA"/>
</dbReference>
<proteinExistence type="predicted"/>
<comment type="caution">
    <text evidence="2">The sequence shown here is derived from an EMBL/GenBank/DDBJ whole genome shotgun (WGS) entry which is preliminary data.</text>
</comment>
<keyword evidence="3" id="KW-1185">Reference proteome</keyword>
<organism evidence="2 3">
    <name type="scientific">Lautropia dentalis</name>
    <dbReference type="NCBI Taxonomy" id="2490857"/>
    <lineage>
        <taxon>Bacteria</taxon>
        <taxon>Pseudomonadati</taxon>
        <taxon>Pseudomonadota</taxon>
        <taxon>Betaproteobacteria</taxon>
        <taxon>Burkholderiales</taxon>
        <taxon>Burkholderiaceae</taxon>
        <taxon>Lautropia</taxon>
    </lineage>
</organism>
<evidence type="ECO:0008006" key="4">
    <source>
        <dbReference type="Google" id="ProtNLM"/>
    </source>
</evidence>
<name>A0A426FMS6_9BURK</name>
<evidence type="ECO:0000313" key="2">
    <source>
        <dbReference type="EMBL" id="RRN43986.1"/>
    </source>
</evidence>
<evidence type="ECO:0000313" key="3">
    <source>
        <dbReference type="Proteomes" id="UP000270261"/>
    </source>
</evidence>
<gene>
    <name evidence="2" type="ORF">EHV23_11410</name>
</gene>
<dbReference type="PROSITE" id="PS51257">
    <property type="entry name" value="PROKAR_LIPOPROTEIN"/>
    <property type="match status" value="1"/>
</dbReference>
<accession>A0A426FMS6</accession>
<dbReference type="Proteomes" id="UP000270261">
    <property type="component" value="Unassembled WGS sequence"/>
</dbReference>
<sequence>MQQKQIALAAPVLAALILTACGGSEEGGSTASSTKAVSGSVISSPETLASADAAQSGSTQDSRAGSLQTKAIISGTHSLTSGTINRLYGPGVYNQDALANTIVGGPNNQKVSNRFRAQHNGHITSVRLYWQPGRGYSSGNGGTIRLRIMPDAGGLPNLNAAALATGYYSPGGAAYGSKPIFADAHLTSSGNVQAGQIYHLVLENVDGSPTYNYISSNNAITIGANGRPSRWVAPSDWATLLNTRGRWLDLTTNPSSSNNYYVPILQLNYSTGAVQGNSNMEGGATDPKQVFTANANQPVREQFRPSSTRQVSGLSVATSASVGGQLLWRIVENGNELASGTISQWSPNYSQVANRSGNRVTNYQWYDINLPRTITFRAGSTYDVEFLPQGSSQWKFADQRNGADFGFRWPAAFTESQAQHRRGGRWINAYHWDYNQNRGGSNWPVVLHLN</sequence>